<evidence type="ECO:0000256" key="3">
    <source>
        <dbReference type="ARBA" id="ARBA00004742"/>
    </source>
</evidence>
<dbReference type="Gene3D" id="3.30.1490.20">
    <property type="entry name" value="ATP-grasp fold, A domain"/>
    <property type="match status" value="1"/>
</dbReference>
<dbReference type="GO" id="GO:0005524">
    <property type="term" value="F:ATP binding"/>
    <property type="evidence" value="ECO:0007669"/>
    <property type="project" value="UniProtKB-KW"/>
</dbReference>
<dbReference type="SUPFAM" id="SSF56059">
    <property type="entry name" value="Glutathione synthetase ATP-binding domain-like"/>
    <property type="match status" value="1"/>
</dbReference>
<dbReference type="Proteomes" id="UP001151081">
    <property type="component" value="Unassembled WGS sequence"/>
</dbReference>
<evidence type="ECO:0000313" key="18">
    <source>
        <dbReference type="Proteomes" id="UP001151081"/>
    </source>
</evidence>
<evidence type="ECO:0000256" key="4">
    <source>
        <dbReference type="ARBA" id="ARBA00007837"/>
    </source>
</evidence>
<evidence type="ECO:0000256" key="5">
    <source>
        <dbReference type="ARBA" id="ARBA00011996"/>
    </source>
</evidence>
<evidence type="ECO:0000313" key="17">
    <source>
        <dbReference type="EMBL" id="MDC3988499.1"/>
    </source>
</evidence>
<gene>
    <name evidence="17" type="ORF">KEG57_48985</name>
</gene>
<feature type="chain" id="PRO_5040936900" description="Phosphoenolpyruvate synthase" evidence="15">
    <location>
        <begin position="29"/>
        <end position="682"/>
    </location>
</feature>
<comment type="function">
    <text evidence="2">Catalyzes the phosphorylation of pyruvate to phosphoenolpyruvate.</text>
</comment>
<feature type="domain" description="Pyruvate phosphate dikinase AMP/ATP-binding" evidence="16">
    <location>
        <begin position="372"/>
        <end position="676"/>
    </location>
</feature>
<evidence type="ECO:0000256" key="14">
    <source>
        <dbReference type="ARBA" id="ARBA00047700"/>
    </source>
</evidence>
<dbReference type="GO" id="GO:0046872">
    <property type="term" value="F:metal ion binding"/>
    <property type="evidence" value="ECO:0007669"/>
    <property type="project" value="UniProtKB-KW"/>
</dbReference>
<dbReference type="PANTHER" id="PTHR43030">
    <property type="entry name" value="PHOSPHOENOLPYRUVATE SYNTHASE"/>
    <property type="match status" value="1"/>
</dbReference>
<keyword evidence="11" id="KW-0067">ATP-binding</keyword>
<evidence type="ECO:0000256" key="6">
    <source>
        <dbReference type="ARBA" id="ARBA00021623"/>
    </source>
</evidence>
<dbReference type="GO" id="GO:0008986">
    <property type="term" value="F:pyruvate, water dikinase activity"/>
    <property type="evidence" value="ECO:0007669"/>
    <property type="project" value="UniProtKB-EC"/>
</dbReference>
<dbReference type="Pfam" id="PF01326">
    <property type="entry name" value="PPDK_N"/>
    <property type="match status" value="1"/>
</dbReference>
<keyword evidence="8" id="KW-0479">Metal-binding</keyword>
<dbReference type="EMBL" id="JAGTJJ010000075">
    <property type="protein sequence ID" value="MDC3988499.1"/>
    <property type="molecule type" value="Genomic_DNA"/>
</dbReference>
<keyword evidence="15" id="KW-0732">Signal</keyword>
<dbReference type="InterPro" id="IPR006319">
    <property type="entry name" value="PEP_synth"/>
</dbReference>
<evidence type="ECO:0000256" key="12">
    <source>
        <dbReference type="ARBA" id="ARBA00022842"/>
    </source>
</evidence>
<evidence type="ECO:0000256" key="8">
    <source>
        <dbReference type="ARBA" id="ARBA00022723"/>
    </source>
</evidence>
<evidence type="ECO:0000256" key="13">
    <source>
        <dbReference type="ARBA" id="ARBA00033470"/>
    </source>
</evidence>
<dbReference type="EC" id="2.7.9.2" evidence="5"/>
<keyword evidence="12" id="KW-0460">Magnesium</keyword>
<evidence type="ECO:0000256" key="2">
    <source>
        <dbReference type="ARBA" id="ARBA00002988"/>
    </source>
</evidence>
<comment type="pathway">
    <text evidence="3">Carbohydrate biosynthesis; gluconeogenesis.</text>
</comment>
<evidence type="ECO:0000256" key="15">
    <source>
        <dbReference type="SAM" id="SignalP"/>
    </source>
</evidence>
<evidence type="ECO:0000256" key="7">
    <source>
        <dbReference type="ARBA" id="ARBA00022679"/>
    </source>
</evidence>
<dbReference type="InterPro" id="IPR013815">
    <property type="entry name" value="ATP_grasp_subdomain_1"/>
</dbReference>
<dbReference type="PANTHER" id="PTHR43030:SF1">
    <property type="entry name" value="PHOSPHOENOLPYRUVATE SYNTHASE"/>
    <property type="match status" value="1"/>
</dbReference>
<feature type="signal peptide" evidence="15">
    <location>
        <begin position="1"/>
        <end position="28"/>
    </location>
</feature>
<proteinExistence type="inferred from homology"/>
<sequence length="682" mass="74605">MSLHKRAATALGLVLFVAALPLACSDTAAPAGPVFECKLASGSESPEFLQVIGCNGDFQALASEPLRADLPGARSVKVVLDQADENALYFQNSVLYKIHYEFASKHLSGNDLPLVPELSSFNATEYYTPDRRFLLGAVTYYEGPKVWALEIAPYDTASAAMITTLYKTVAKSAYFGGNLFFHPTSDAVAVEADKLGADVPVKTTDELYAAIDYQPLSLGSAMGRLRFLKAADLDTEYVSHEDIVVLDEAPNDISVIQGLVTEEFQTPLSHVNVLSQNRGTPNMGLRHAMTNLTLRGLEGKLVELTVGASTWTVREVTLEEAQAFWDAHKPEPVVLPTLDLSVTGLWDLEDVTPEPAAGASLRDAIKKSVLAFGGKAAHYSILVRTENVPIQKAFAIPVYYYDQFMKQNGFYDQIDALLADPTFQADAAVRDLKLSDLRKAMEEAPIDAAFQTLLQEKIAAEYGTHKMRFRTSTNSEDLEGFPCAGCYESHTGDPTDWPDVLDAIRETYASAWLFRTFEERSYYGIDHKSIGMALLVHHNFPDEEANGVAVTANPFDEAGVDPAFYVNVQYGGDVEVVAPPPGVTSDQFLYYFTQPNQPITYLTHSSLLPGGERVLTTAQIHQLGVALDAIHARFSPAYGPAAGNNGWYAMDIEFKFDDEAAPGETPTLYIKQARPYPGRGNE</sequence>
<evidence type="ECO:0000256" key="11">
    <source>
        <dbReference type="ARBA" id="ARBA00022840"/>
    </source>
</evidence>
<keyword evidence="7" id="KW-0808">Transferase</keyword>
<accession>A0A9X3XDQ1</accession>
<dbReference type="AlphaFoldDB" id="A0A9X3XDQ1"/>
<protein>
    <recommendedName>
        <fullName evidence="6">Phosphoenolpyruvate synthase</fullName>
        <ecNumber evidence="5">2.7.9.2</ecNumber>
    </recommendedName>
    <alternativeName>
        <fullName evidence="13">Pyruvate, water dikinase</fullName>
    </alternativeName>
</protein>
<keyword evidence="18" id="KW-1185">Reference proteome</keyword>
<comment type="caution">
    <text evidence="17">The sequence shown here is derived from an EMBL/GenBank/DDBJ whole genome shotgun (WGS) entry which is preliminary data.</text>
</comment>
<keyword evidence="10" id="KW-0418">Kinase</keyword>
<evidence type="ECO:0000256" key="1">
    <source>
        <dbReference type="ARBA" id="ARBA00001946"/>
    </source>
</evidence>
<comment type="cofactor">
    <cofactor evidence="1">
        <name>Mg(2+)</name>
        <dbReference type="ChEBI" id="CHEBI:18420"/>
    </cofactor>
</comment>
<organism evidence="17 18">
    <name type="scientific">Polyangium jinanense</name>
    <dbReference type="NCBI Taxonomy" id="2829994"/>
    <lineage>
        <taxon>Bacteria</taxon>
        <taxon>Pseudomonadati</taxon>
        <taxon>Myxococcota</taxon>
        <taxon>Polyangia</taxon>
        <taxon>Polyangiales</taxon>
        <taxon>Polyangiaceae</taxon>
        <taxon>Polyangium</taxon>
    </lineage>
</organism>
<evidence type="ECO:0000256" key="9">
    <source>
        <dbReference type="ARBA" id="ARBA00022741"/>
    </source>
</evidence>
<comment type="similarity">
    <text evidence="4">Belongs to the PEP-utilizing enzyme family.</text>
</comment>
<dbReference type="RefSeq" id="WP_272425954.1">
    <property type="nucleotide sequence ID" value="NZ_JAGTJJ010000075.1"/>
</dbReference>
<keyword evidence="9" id="KW-0547">Nucleotide-binding</keyword>
<name>A0A9X3XDQ1_9BACT</name>
<dbReference type="InterPro" id="IPR002192">
    <property type="entry name" value="PPDK_AMP/ATP-bd"/>
</dbReference>
<comment type="catalytic activity">
    <reaction evidence="14">
        <text>pyruvate + ATP + H2O = phosphoenolpyruvate + AMP + phosphate + 2 H(+)</text>
        <dbReference type="Rhea" id="RHEA:11364"/>
        <dbReference type="ChEBI" id="CHEBI:15361"/>
        <dbReference type="ChEBI" id="CHEBI:15377"/>
        <dbReference type="ChEBI" id="CHEBI:15378"/>
        <dbReference type="ChEBI" id="CHEBI:30616"/>
        <dbReference type="ChEBI" id="CHEBI:43474"/>
        <dbReference type="ChEBI" id="CHEBI:58702"/>
        <dbReference type="ChEBI" id="CHEBI:456215"/>
        <dbReference type="EC" id="2.7.9.2"/>
    </reaction>
</comment>
<reference evidence="17 18" key="1">
    <citation type="submission" date="2021-04" db="EMBL/GenBank/DDBJ databases">
        <title>Genome analysis of Polyangium sp.</title>
        <authorList>
            <person name="Li Y."/>
            <person name="Wang J."/>
        </authorList>
    </citation>
    <scope>NUCLEOTIDE SEQUENCE [LARGE SCALE GENOMIC DNA]</scope>
    <source>
        <strain evidence="17 18">SDU14</strain>
    </source>
</reference>
<evidence type="ECO:0000259" key="16">
    <source>
        <dbReference type="Pfam" id="PF01326"/>
    </source>
</evidence>
<evidence type="ECO:0000256" key="10">
    <source>
        <dbReference type="ARBA" id="ARBA00022777"/>
    </source>
</evidence>